<organism evidence="1 2">
    <name type="scientific">Bacteroides cellulosilyticus</name>
    <dbReference type="NCBI Taxonomy" id="246787"/>
    <lineage>
        <taxon>Bacteria</taxon>
        <taxon>Pseudomonadati</taxon>
        <taxon>Bacteroidota</taxon>
        <taxon>Bacteroidia</taxon>
        <taxon>Bacteroidales</taxon>
        <taxon>Bacteroidaceae</taxon>
        <taxon>Bacteroides</taxon>
    </lineage>
</organism>
<comment type="caution">
    <text evidence="1">The sequence shown here is derived from an EMBL/GenBank/DDBJ whole genome shotgun (WGS) entry which is preliminary data.</text>
</comment>
<evidence type="ECO:0000313" key="1">
    <source>
        <dbReference type="EMBL" id="MDE8698266.1"/>
    </source>
</evidence>
<accession>A0AAW6M984</accession>
<proteinExistence type="predicted"/>
<dbReference type="Proteomes" id="UP001221924">
    <property type="component" value="Unassembled WGS sequence"/>
</dbReference>
<sequence>MRYKVLLLVFTVVCASCAQRERNKFRIQQMEREAERNEEVNQMKFRLLKRWLVFPLKDVCGFNTNNVN</sequence>
<evidence type="ECO:0000313" key="2">
    <source>
        <dbReference type="Proteomes" id="UP001221924"/>
    </source>
</evidence>
<reference evidence="1" key="1">
    <citation type="submission" date="2023-03" db="EMBL/GenBank/DDBJ databases">
        <title>DFI Biobank Strains.</title>
        <authorList>
            <person name="Mostad J."/>
            <person name="Paddock L."/>
            <person name="Medina S."/>
            <person name="Waligurski E."/>
            <person name="Barat B."/>
            <person name="Smith R."/>
            <person name="Burgo V."/>
            <person name="Metcalfe C."/>
            <person name="Woodson C."/>
            <person name="Sundararajan A."/>
            <person name="Ramaswamy R."/>
            <person name="Lin H."/>
            <person name="Pamer E.G."/>
        </authorList>
    </citation>
    <scope>NUCLEOTIDE SEQUENCE</scope>
    <source>
        <strain evidence="1">DFI.9.5</strain>
    </source>
</reference>
<name>A0AAW6M984_9BACE</name>
<dbReference type="AlphaFoldDB" id="A0AAW6M984"/>
<gene>
    <name evidence="1" type="ORF">PZH42_30455</name>
</gene>
<dbReference type="EMBL" id="JARFID010000957">
    <property type="protein sequence ID" value="MDE8698266.1"/>
    <property type="molecule type" value="Genomic_DNA"/>
</dbReference>
<protein>
    <submittedName>
        <fullName evidence="1">Uncharacterized protein</fullName>
    </submittedName>
</protein>
<dbReference type="RefSeq" id="WP_275203171.1">
    <property type="nucleotide sequence ID" value="NZ_JARFID010000957.1"/>
</dbReference>